<dbReference type="KEGG" id="msd:MYSTI_00660"/>
<evidence type="ECO:0000313" key="2">
    <source>
        <dbReference type="Proteomes" id="UP000011131"/>
    </source>
</evidence>
<dbReference type="Proteomes" id="UP000011131">
    <property type="component" value="Chromosome"/>
</dbReference>
<dbReference type="EMBL" id="CP004025">
    <property type="protein sequence ID" value="AGC42010.1"/>
    <property type="molecule type" value="Genomic_DNA"/>
</dbReference>
<name>L7U2H5_MYXSD</name>
<keyword evidence="2" id="KW-1185">Reference proteome</keyword>
<dbReference type="AlphaFoldDB" id="L7U2H5"/>
<organism evidence="1 2">
    <name type="scientific">Myxococcus stipitatus (strain DSM 14675 / JCM 12634 / Mx s8)</name>
    <dbReference type="NCBI Taxonomy" id="1278073"/>
    <lineage>
        <taxon>Bacteria</taxon>
        <taxon>Pseudomonadati</taxon>
        <taxon>Myxococcota</taxon>
        <taxon>Myxococcia</taxon>
        <taxon>Myxococcales</taxon>
        <taxon>Cystobacterineae</taxon>
        <taxon>Myxococcaceae</taxon>
        <taxon>Myxococcus</taxon>
    </lineage>
</organism>
<proteinExistence type="predicted"/>
<dbReference type="OrthoDB" id="5489595at2"/>
<dbReference type="STRING" id="1278073.MYSTI_00660"/>
<evidence type="ECO:0000313" key="1">
    <source>
        <dbReference type="EMBL" id="AGC42010.1"/>
    </source>
</evidence>
<dbReference type="PATRIC" id="fig|1278073.3.peg.687"/>
<dbReference type="RefSeq" id="WP_015346273.1">
    <property type="nucleotide sequence ID" value="NC_020126.1"/>
</dbReference>
<sequence length="730" mass="81439">MIVKSNVEQLIRRGAKLGLIRLDSPLPDSSQGEYKALLDNISALLERLRHGATMRRMMYEYAEVCQAPLKEQLAAHQASVDRTRGKPGRFDVDQLRGLERLQSSYKAMKQELRSSAPSDPTAPDAAETLKRQKNDKMHNPNVMVNCGSGTDGELGCRPGHIKVYQAVFGASYGQAPEGKKPYKDVYVHNVRGQDQILICPAGGKCNVSIGNPYRSLGWFFNYVTQGSRTALIRMWEIPATYFEDLLACTGTEAQIKDMKDFYKAEGKKTAGKKNQRFHVELCDHRATNQFGIWTHDNGRLTDFGRKFQQMSSRLVTYYDENGDHVPSSRDGECRDIQRLIDHLGVPTGIEDRFQNLSTAVSDSDGNLTMNAEAARQDLLLLDLINLLSDASDEALPRLNELPVEQVRVFSHLLIYNGLSPQRFNQTIQYTSTGLVVENLNRESAFMVAVHKSTAWHASLRSVVDELLDHLAPSALEMPSHIAANVRMVFRAQSQEKFRSDTYDAALTALRELITPGTPNRNLAFIEGLGLLLRPMCTGDGSFDDDLKPISTKGNRQGDVKTPPEKFRFLPLADLKYEVGVSHRAKTHGMAPGVDSLDGHTLAGFTSVPKFKPPPLRADTETSNTRFQTFLHAPVISRLHDAGLPVMGGISGTTRDIFRYFGHLDGQTFWHFFAVVAAFMVKNHFHSLAECYIAALQFHDRGNQASAFALPTLSPQALYNHLRRLTGVTFE</sequence>
<accession>L7U2H5</accession>
<reference evidence="1 2" key="1">
    <citation type="journal article" date="2013" name="Genome Announc.">
        <title>Complete genome sequence of Myxococcus stipitatus strain DSM 14675, a fruiting myxobacterium.</title>
        <authorList>
            <person name="Huntley S."/>
            <person name="Kneip S."/>
            <person name="Treuner-Lange A."/>
            <person name="Sogaard-Andersen L."/>
        </authorList>
    </citation>
    <scope>NUCLEOTIDE SEQUENCE [LARGE SCALE GENOMIC DNA]</scope>
    <source>
        <strain evidence="2">DSM 14675 / JCM 12634 / Mx s8</strain>
    </source>
</reference>
<gene>
    <name evidence="1" type="ordered locus">MYSTI_00660</name>
</gene>
<dbReference type="HOGENOM" id="CLU_379394_0_0_7"/>
<protein>
    <submittedName>
        <fullName evidence="1">Uncharacterized protein</fullName>
    </submittedName>
</protein>